<keyword evidence="2" id="KW-0808">Transferase</keyword>
<protein>
    <submittedName>
        <fullName evidence="3">2,3,4,5-tetrahydropyridine-2,6-dicarboxylate N-acetyltransferase</fullName>
    </submittedName>
</protein>
<reference evidence="3" key="2">
    <citation type="submission" date="2021-08" db="EMBL/GenBank/DDBJ databases">
        <authorList>
            <person name="Tani A."/>
            <person name="Ola A."/>
            <person name="Ogura Y."/>
            <person name="Katsura K."/>
            <person name="Hayashi T."/>
        </authorList>
    </citation>
    <scope>NUCLEOTIDE SEQUENCE</scope>
    <source>
        <strain evidence="3">NBRC 15689</strain>
    </source>
</reference>
<dbReference type="InterPro" id="IPR051159">
    <property type="entry name" value="Hexapeptide_acetyltransf"/>
</dbReference>
<proteinExistence type="inferred from homology"/>
<dbReference type="Gene3D" id="2.160.10.10">
    <property type="entry name" value="Hexapeptide repeat proteins"/>
    <property type="match status" value="1"/>
</dbReference>
<dbReference type="InterPro" id="IPR011004">
    <property type="entry name" value="Trimer_LpxA-like_sf"/>
</dbReference>
<name>A0ABQ4T592_METOR</name>
<dbReference type="EMBL" id="BPQV01000004">
    <property type="protein sequence ID" value="GJE26821.1"/>
    <property type="molecule type" value="Genomic_DNA"/>
</dbReference>
<dbReference type="PANTHER" id="PTHR23416:SF23">
    <property type="entry name" value="ACETYLTRANSFERASE C18B11.09C-RELATED"/>
    <property type="match status" value="1"/>
</dbReference>
<dbReference type="Pfam" id="PF00132">
    <property type="entry name" value="Hexapep"/>
    <property type="match status" value="1"/>
</dbReference>
<reference evidence="3" key="1">
    <citation type="journal article" date="2021" name="Front. Microbiol.">
        <title>Comprehensive Comparative Genomics and Phenotyping of Methylobacterium Species.</title>
        <authorList>
            <person name="Alessa O."/>
            <person name="Ogura Y."/>
            <person name="Fujitani Y."/>
            <person name="Takami H."/>
            <person name="Hayashi T."/>
            <person name="Sahin N."/>
            <person name="Tani A."/>
        </authorList>
    </citation>
    <scope>NUCLEOTIDE SEQUENCE</scope>
    <source>
        <strain evidence="3">NBRC 15689</strain>
    </source>
</reference>
<organism evidence="3 4">
    <name type="scientific">Methylobacterium organophilum</name>
    <dbReference type="NCBI Taxonomy" id="410"/>
    <lineage>
        <taxon>Bacteria</taxon>
        <taxon>Pseudomonadati</taxon>
        <taxon>Pseudomonadota</taxon>
        <taxon>Alphaproteobacteria</taxon>
        <taxon>Hyphomicrobiales</taxon>
        <taxon>Methylobacteriaceae</taxon>
        <taxon>Methylobacterium</taxon>
    </lineage>
</organism>
<accession>A0ABQ4T592</accession>
<comment type="similarity">
    <text evidence="1">Belongs to the transferase hexapeptide repeat family.</text>
</comment>
<evidence type="ECO:0000256" key="2">
    <source>
        <dbReference type="ARBA" id="ARBA00022679"/>
    </source>
</evidence>
<sequence>MRPAFEMLKYLLVCVANAIPRFHALDYMRVFLYRLAGLSIDRETRISGPLILEFSFRRPTLRQIAIGRDCFIGYHCRISASKAQVFIGNRCNIGPNVSIDTAGHWFNHELNKRNSYHKPVTISDNVWIGAGCKILPGVSIGENSVIGAGSVVAKDIESNVLAAGVPAKRIKVLEEFAV</sequence>
<keyword evidence="4" id="KW-1185">Reference proteome</keyword>
<dbReference type="Proteomes" id="UP001055156">
    <property type="component" value="Unassembled WGS sequence"/>
</dbReference>
<evidence type="ECO:0000313" key="3">
    <source>
        <dbReference type="EMBL" id="GJE26821.1"/>
    </source>
</evidence>
<evidence type="ECO:0000256" key="1">
    <source>
        <dbReference type="ARBA" id="ARBA00007274"/>
    </source>
</evidence>
<dbReference type="PANTHER" id="PTHR23416">
    <property type="entry name" value="SIALIC ACID SYNTHASE-RELATED"/>
    <property type="match status" value="1"/>
</dbReference>
<comment type="caution">
    <text evidence="3">The sequence shown here is derived from an EMBL/GenBank/DDBJ whole genome shotgun (WGS) entry which is preliminary data.</text>
</comment>
<dbReference type="SUPFAM" id="SSF51161">
    <property type="entry name" value="Trimeric LpxA-like enzymes"/>
    <property type="match status" value="1"/>
</dbReference>
<dbReference type="InterPro" id="IPR001451">
    <property type="entry name" value="Hexapep"/>
</dbReference>
<evidence type="ECO:0000313" key="4">
    <source>
        <dbReference type="Proteomes" id="UP001055156"/>
    </source>
</evidence>
<gene>
    <name evidence="3" type="primary">dapH_1</name>
    <name evidence="3" type="ORF">LKMONMHP_1675</name>
</gene>